<evidence type="ECO:0000259" key="3">
    <source>
        <dbReference type="Pfam" id="PF20153"/>
    </source>
</evidence>
<protein>
    <recommendedName>
        <fullName evidence="3">DUF6535 domain-containing protein</fullName>
    </recommendedName>
</protein>
<feature type="transmembrane region" description="Helical" evidence="2">
    <location>
        <begin position="20"/>
        <end position="38"/>
    </location>
</feature>
<evidence type="ECO:0000256" key="2">
    <source>
        <dbReference type="SAM" id="Phobius"/>
    </source>
</evidence>
<accession>A0A4R0RM83</accession>
<evidence type="ECO:0000313" key="5">
    <source>
        <dbReference type="Proteomes" id="UP000292702"/>
    </source>
</evidence>
<name>A0A4R0RM83_9APHY</name>
<reference evidence="4 5" key="1">
    <citation type="submission" date="2018-11" db="EMBL/GenBank/DDBJ databases">
        <title>Genome assembly of Steccherinum ochraceum LE-BIN_3174, the white-rot fungus of the Steccherinaceae family (The Residual Polyporoid clade, Polyporales, Basidiomycota).</title>
        <authorList>
            <person name="Fedorova T.V."/>
            <person name="Glazunova O.A."/>
            <person name="Landesman E.O."/>
            <person name="Moiseenko K.V."/>
            <person name="Psurtseva N.V."/>
            <person name="Savinova O.S."/>
            <person name="Shakhova N.V."/>
            <person name="Tyazhelova T.V."/>
            <person name="Vasina D.V."/>
        </authorList>
    </citation>
    <scope>NUCLEOTIDE SEQUENCE [LARGE SCALE GENOMIC DNA]</scope>
    <source>
        <strain evidence="4 5">LE-BIN_3174</strain>
    </source>
</reference>
<comment type="caution">
    <text evidence="4">The sequence shown here is derived from an EMBL/GenBank/DDBJ whole genome shotgun (WGS) entry which is preliminary data.</text>
</comment>
<dbReference type="OrthoDB" id="3185525at2759"/>
<dbReference type="InterPro" id="IPR045338">
    <property type="entry name" value="DUF6535"/>
</dbReference>
<feature type="transmembrane region" description="Helical" evidence="2">
    <location>
        <begin position="84"/>
        <end position="106"/>
    </location>
</feature>
<feature type="domain" description="DUF6535" evidence="3">
    <location>
        <begin position="1"/>
        <end position="170"/>
    </location>
</feature>
<feature type="transmembrane region" description="Helical" evidence="2">
    <location>
        <begin position="173"/>
        <end position="193"/>
    </location>
</feature>
<keyword evidence="5" id="KW-1185">Reference proteome</keyword>
<dbReference type="AlphaFoldDB" id="A0A4R0RM83"/>
<evidence type="ECO:0000313" key="4">
    <source>
        <dbReference type="EMBL" id="TCD63414.1"/>
    </source>
</evidence>
<dbReference type="Proteomes" id="UP000292702">
    <property type="component" value="Unassembled WGS sequence"/>
</dbReference>
<evidence type="ECO:0000256" key="1">
    <source>
        <dbReference type="SAM" id="MobiDB-lite"/>
    </source>
</evidence>
<feature type="region of interest" description="Disordered" evidence="1">
    <location>
        <begin position="301"/>
        <end position="324"/>
    </location>
</feature>
<keyword evidence="2" id="KW-1133">Transmembrane helix</keyword>
<sequence length="797" mass="88458">ATEYDTEFLHKYREDMDTSMIFAGLFSAVTATVASMTIPDLSPNPADTTNALLQNIWMSVNHTSGAAPSAAPLPTWNGPPASVIWVQCLLYTSLACSLFAALGAVLGKQWLNRYNSVDEHGSLEERCRTRHRKFTAMEEWHFRRVLEALPVLLQLSLLLFGLALSAFMFTRQLAVAIVLTFANLVGAGFYFTVVTQSVRFDDSPFQTPLSDLLRRTPTYAARSRKAVFQYWQGSSARKHALEWGSKIGSSSARCIVAVMGAISRTVRPLGASASFVANLVRRASTAMRSMVHGFRHAAGGTAVVERDAENPPTDRLPPPNPHDASPSYAPYPIFSIRAMQKALSKVSTSLMRFLPSKRARPASVDSMVLARPDAVRDTALAVLWLLEATTDPTVRADTLRSVHVMEWPIDLRKNLCTADRLDFLLQQVAVCFQTGADGKVGLPSTHEGRASDLCAAFLFLYWEFRMLHCELYTAWAPGLRLRDDYPDITEALSPYADVGYGEASHAAVLYLTFLLLRMDLRHDEARCSLKRWPNTPKDTKAVCAYTLLYLAQCSIRAILVDDLQWIDQVQEVVARHCTRDTSEQTLTMSLVATSMICHHGNAKNYPGIFSGEEFKPWDFLDCVDALLDWMYEITDISVATKWSMRVAILPMSLRNLDPKAENTLRVLESCIGALKVLRTARIANKLLDAEKLCFEYPDVTSLTEGRCYFIVNRGRAGAWKGVLWSAAPFKRCQILRSLTWGSLSESPFMVQHEANGTTGILAGNVRPSQAVAGVSHPLLLTSTIRDAFIHETLTAPV</sequence>
<proteinExistence type="predicted"/>
<dbReference type="Pfam" id="PF20153">
    <property type="entry name" value="DUF6535"/>
    <property type="match status" value="1"/>
</dbReference>
<keyword evidence="2" id="KW-0472">Membrane</keyword>
<keyword evidence="2" id="KW-0812">Transmembrane</keyword>
<dbReference type="EMBL" id="RWJN01000299">
    <property type="protein sequence ID" value="TCD63414.1"/>
    <property type="molecule type" value="Genomic_DNA"/>
</dbReference>
<organism evidence="4 5">
    <name type="scientific">Steccherinum ochraceum</name>
    <dbReference type="NCBI Taxonomy" id="92696"/>
    <lineage>
        <taxon>Eukaryota</taxon>
        <taxon>Fungi</taxon>
        <taxon>Dikarya</taxon>
        <taxon>Basidiomycota</taxon>
        <taxon>Agaricomycotina</taxon>
        <taxon>Agaricomycetes</taxon>
        <taxon>Polyporales</taxon>
        <taxon>Steccherinaceae</taxon>
        <taxon>Steccherinum</taxon>
    </lineage>
</organism>
<dbReference type="STRING" id="92696.A0A4R0RM83"/>
<feature type="non-terminal residue" evidence="4">
    <location>
        <position position="1"/>
    </location>
</feature>
<gene>
    <name evidence="4" type="ORF">EIP91_005413</name>
</gene>